<evidence type="ECO:0000313" key="2">
    <source>
        <dbReference type="WBParaSite" id="Minc3s00140g05837"/>
    </source>
</evidence>
<sequence>MTSRIHSKLCQLMERRKIVDKEKEVKIVPIEQRKEEEGLNVVELDVGCTQKGGLSLWYNSYRYIFTSKNCKSWRCSVGHVQQKLVCFQLRGIMLELEKRRKVFNERIRANPTVKTKNLAEELRKGTAEDTELLVRFGTDNAVQQRAARVRKKAIGRVSKRPLKIGTATSSREKNRECEKDDSSLFDFAQSLYKKWEEMGLVQLCNHGGIEGKSARECFRCLLALTLIPIQHVRRAFCLLIDESPIGLKDFFAYFCCSYI</sequence>
<proteinExistence type="predicted"/>
<dbReference type="AlphaFoldDB" id="A0A914KW27"/>
<keyword evidence="1" id="KW-1185">Reference proteome</keyword>
<organism evidence="1 2">
    <name type="scientific">Meloidogyne incognita</name>
    <name type="common">Southern root-knot nematode worm</name>
    <name type="synonym">Oxyuris incognita</name>
    <dbReference type="NCBI Taxonomy" id="6306"/>
    <lineage>
        <taxon>Eukaryota</taxon>
        <taxon>Metazoa</taxon>
        <taxon>Ecdysozoa</taxon>
        <taxon>Nematoda</taxon>
        <taxon>Chromadorea</taxon>
        <taxon>Rhabditida</taxon>
        <taxon>Tylenchina</taxon>
        <taxon>Tylenchomorpha</taxon>
        <taxon>Tylenchoidea</taxon>
        <taxon>Meloidogynidae</taxon>
        <taxon>Meloidogyninae</taxon>
        <taxon>Meloidogyne</taxon>
        <taxon>Meloidogyne incognita group</taxon>
    </lineage>
</organism>
<evidence type="ECO:0000313" key="1">
    <source>
        <dbReference type="Proteomes" id="UP000887563"/>
    </source>
</evidence>
<protein>
    <submittedName>
        <fullName evidence="2">Uncharacterized protein</fullName>
    </submittedName>
</protein>
<dbReference type="WBParaSite" id="Minc3s00140g05837">
    <property type="protein sequence ID" value="Minc3s00140g05837"/>
    <property type="gene ID" value="Minc3s00140g05837"/>
</dbReference>
<dbReference type="Proteomes" id="UP000887563">
    <property type="component" value="Unplaced"/>
</dbReference>
<reference evidence="2" key="1">
    <citation type="submission" date="2022-11" db="UniProtKB">
        <authorList>
            <consortium name="WormBaseParasite"/>
        </authorList>
    </citation>
    <scope>IDENTIFICATION</scope>
</reference>
<name>A0A914KW27_MELIC</name>
<accession>A0A914KW27</accession>